<organism evidence="1 2">
    <name type="scientific">Mikania micrantha</name>
    <name type="common">bitter vine</name>
    <dbReference type="NCBI Taxonomy" id="192012"/>
    <lineage>
        <taxon>Eukaryota</taxon>
        <taxon>Viridiplantae</taxon>
        <taxon>Streptophyta</taxon>
        <taxon>Embryophyta</taxon>
        <taxon>Tracheophyta</taxon>
        <taxon>Spermatophyta</taxon>
        <taxon>Magnoliopsida</taxon>
        <taxon>eudicotyledons</taxon>
        <taxon>Gunneridae</taxon>
        <taxon>Pentapetalae</taxon>
        <taxon>asterids</taxon>
        <taxon>campanulids</taxon>
        <taxon>Asterales</taxon>
        <taxon>Asteraceae</taxon>
        <taxon>Asteroideae</taxon>
        <taxon>Heliantheae alliance</taxon>
        <taxon>Eupatorieae</taxon>
        <taxon>Mikania</taxon>
    </lineage>
</organism>
<dbReference type="InterPro" id="IPR006912">
    <property type="entry name" value="Harbinger_derived_prot"/>
</dbReference>
<dbReference type="OrthoDB" id="124998at2759"/>
<comment type="caution">
    <text evidence="1">The sequence shown here is derived from an EMBL/GenBank/DDBJ whole genome shotgun (WGS) entry which is preliminary data.</text>
</comment>
<evidence type="ECO:0008006" key="3">
    <source>
        <dbReference type="Google" id="ProtNLM"/>
    </source>
</evidence>
<dbReference type="Proteomes" id="UP000326396">
    <property type="component" value="Linkage Group LG5"/>
</dbReference>
<keyword evidence="2" id="KW-1185">Reference proteome</keyword>
<proteinExistence type="predicted"/>
<dbReference type="Pfam" id="PF04827">
    <property type="entry name" value="Plant_tran"/>
    <property type="match status" value="1"/>
</dbReference>
<protein>
    <recommendedName>
        <fullName evidence="3">DDE Tnp4 domain-containing protein</fullName>
    </recommendedName>
</protein>
<accession>A0A5N6MQ98</accession>
<sequence length="319" mass="37930">MEFLREDDDFSEGEDFLIEAAQLTLDIIRQQVERPVLTRRARINRDRLGAHARLVEDYFSENPKYPEHLFRRKIGFSGLQSCTSAIRQLAYGTSSDSFDEYLQMSERMERECIYKFCKCVIRLYAKKYLRKPNSHDIQQIYTFHEEVHGFPGVLGSLDCTHWEWDNCPTTWRVQFQRGDHPRPSFMLEAVASQDLWIWHVFFAASGSNNDINVLDQSPIYNDLIEGMAPGQQFICNNKTYKYRYYLVDGIYPQWATFVKSFTTRQTENDRRLYFQNRQEGARNDIERAFGVLKHKWHMIQHPTRDWKPSRIINALYAYV</sequence>
<evidence type="ECO:0000313" key="2">
    <source>
        <dbReference type="Proteomes" id="UP000326396"/>
    </source>
</evidence>
<dbReference type="PANTHER" id="PTHR47150:SF4">
    <property type="entry name" value="HARBINGER TRANSPOSASE-DERIVED PROTEIN-RELATED"/>
    <property type="match status" value="1"/>
</dbReference>
<name>A0A5N6MQ98_9ASTR</name>
<dbReference type="AlphaFoldDB" id="A0A5N6MQ98"/>
<gene>
    <name evidence="1" type="ORF">E3N88_30658</name>
</gene>
<dbReference type="PANTHER" id="PTHR47150">
    <property type="entry name" value="OS12G0169200 PROTEIN"/>
    <property type="match status" value="1"/>
</dbReference>
<reference evidence="1 2" key="1">
    <citation type="submission" date="2019-05" db="EMBL/GenBank/DDBJ databases">
        <title>Mikania micrantha, genome provides insights into the molecular mechanism of rapid growth.</title>
        <authorList>
            <person name="Liu B."/>
        </authorList>
    </citation>
    <scope>NUCLEOTIDE SEQUENCE [LARGE SCALE GENOMIC DNA]</scope>
    <source>
        <strain evidence="1">NLD-2019</strain>
        <tissue evidence="1">Leaf</tissue>
    </source>
</reference>
<evidence type="ECO:0000313" key="1">
    <source>
        <dbReference type="EMBL" id="KAD3641434.1"/>
    </source>
</evidence>
<dbReference type="EMBL" id="SZYD01000015">
    <property type="protein sequence ID" value="KAD3641434.1"/>
    <property type="molecule type" value="Genomic_DNA"/>
</dbReference>